<dbReference type="WBParaSite" id="PDA_v2.g31640.t1">
    <property type="protein sequence ID" value="PDA_v2.g31640.t1"/>
    <property type="gene ID" value="PDA_v2.g31640"/>
</dbReference>
<feature type="region of interest" description="Disordered" evidence="1">
    <location>
        <begin position="1"/>
        <end position="69"/>
    </location>
</feature>
<dbReference type="AlphaFoldDB" id="A0A914QHW7"/>
<evidence type="ECO:0000313" key="2">
    <source>
        <dbReference type="Proteomes" id="UP000887578"/>
    </source>
</evidence>
<accession>A0A914QHW7</accession>
<dbReference type="Proteomes" id="UP000887578">
    <property type="component" value="Unplaced"/>
</dbReference>
<reference evidence="3" key="1">
    <citation type="submission" date="2022-11" db="UniProtKB">
        <authorList>
            <consortium name="WormBaseParasite"/>
        </authorList>
    </citation>
    <scope>IDENTIFICATION</scope>
</reference>
<feature type="compositionally biased region" description="Polar residues" evidence="1">
    <location>
        <begin position="55"/>
        <end position="69"/>
    </location>
</feature>
<sequence>MCESVRRTKRQRISPNNDNQAFEVALTDLPKSGQQKSSRRKNESSLTTTSTPSSEQHSGTTIAINPNEQ</sequence>
<proteinExistence type="predicted"/>
<feature type="compositionally biased region" description="Low complexity" evidence="1">
    <location>
        <begin position="44"/>
        <end position="54"/>
    </location>
</feature>
<name>A0A914QHW7_9BILA</name>
<evidence type="ECO:0000256" key="1">
    <source>
        <dbReference type="SAM" id="MobiDB-lite"/>
    </source>
</evidence>
<evidence type="ECO:0000313" key="3">
    <source>
        <dbReference type="WBParaSite" id="PDA_v2.g31640.t1"/>
    </source>
</evidence>
<keyword evidence="2" id="KW-1185">Reference proteome</keyword>
<organism evidence="2 3">
    <name type="scientific">Panagrolaimus davidi</name>
    <dbReference type="NCBI Taxonomy" id="227884"/>
    <lineage>
        <taxon>Eukaryota</taxon>
        <taxon>Metazoa</taxon>
        <taxon>Ecdysozoa</taxon>
        <taxon>Nematoda</taxon>
        <taxon>Chromadorea</taxon>
        <taxon>Rhabditida</taxon>
        <taxon>Tylenchina</taxon>
        <taxon>Panagrolaimomorpha</taxon>
        <taxon>Panagrolaimoidea</taxon>
        <taxon>Panagrolaimidae</taxon>
        <taxon>Panagrolaimus</taxon>
    </lineage>
</organism>
<protein>
    <submittedName>
        <fullName evidence="3">Uncharacterized protein</fullName>
    </submittedName>
</protein>